<reference evidence="2 3" key="1">
    <citation type="submission" date="2016-10" db="EMBL/GenBank/DDBJ databases">
        <authorList>
            <person name="de Groot N.N."/>
        </authorList>
    </citation>
    <scope>NUCLEOTIDE SEQUENCE [LARGE SCALE GENOMIC DNA]</scope>
    <source>
        <strain evidence="2 3">CGMCC 4.2023</strain>
    </source>
</reference>
<name>A0A1H5SHN5_9ACTN</name>
<dbReference type="EMBL" id="FNVU01000001">
    <property type="protein sequence ID" value="SEF49934.1"/>
    <property type="molecule type" value="Genomic_DNA"/>
</dbReference>
<keyword evidence="1" id="KW-0472">Membrane</keyword>
<gene>
    <name evidence="2" type="ORF">SAMN05216223_101128</name>
</gene>
<proteinExistence type="predicted"/>
<organism evidence="2 3">
    <name type="scientific">Actinacidiphila yanglinensis</name>
    <dbReference type="NCBI Taxonomy" id="310779"/>
    <lineage>
        <taxon>Bacteria</taxon>
        <taxon>Bacillati</taxon>
        <taxon>Actinomycetota</taxon>
        <taxon>Actinomycetes</taxon>
        <taxon>Kitasatosporales</taxon>
        <taxon>Streptomycetaceae</taxon>
        <taxon>Actinacidiphila</taxon>
    </lineage>
</organism>
<protein>
    <submittedName>
        <fullName evidence="2">Uncharacterized protein</fullName>
    </submittedName>
</protein>
<evidence type="ECO:0000256" key="1">
    <source>
        <dbReference type="SAM" id="Phobius"/>
    </source>
</evidence>
<accession>A0A1H5SHN5</accession>
<feature type="transmembrane region" description="Helical" evidence="1">
    <location>
        <begin position="28"/>
        <end position="52"/>
    </location>
</feature>
<dbReference type="RefSeq" id="WP_103883568.1">
    <property type="nucleotide sequence ID" value="NZ_FNVU01000001.1"/>
</dbReference>
<dbReference type="Proteomes" id="UP000236754">
    <property type="component" value="Unassembled WGS sequence"/>
</dbReference>
<keyword evidence="1" id="KW-1133">Transmembrane helix</keyword>
<keyword evidence="1" id="KW-0812">Transmembrane</keyword>
<sequence length="60" mass="6162">MLAAVGAVIFAIGYLINATSTGTDAGFTPFSLLLAGAFCVALHLAGVGTGWAPPSRRRRR</sequence>
<evidence type="ECO:0000313" key="3">
    <source>
        <dbReference type="Proteomes" id="UP000236754"/>
    </source>
</evidence>
<dbReference type="AlphaFoldDB" id="A0A1H5SHN5"/>
<dbReference type="OrthoDB" id="3698971at2"/>
<evidence type="ECO:0000313" key="2">
    <source>
        <dbReference type="EMBL" id="SEF49934.1"/>
    </source>
</evidence>
<keyword evidence="3" id="KW-1185">Reference proteome</keyword>